<keyword evidence="6 12" id="KW-0285">Flavoprotein</keyword>
<comment type="caution">
    <text evidence="14">The sequence shown here is derived from an EMBL/GenBank/DDBJ whole genome shotgun (WGS) entry which is preliminary data.</text>
</comment>
<comment type="function">
    <text evidence="2 12">NAD-binding protein involved in the addition of a carboxymethylaminomethyl (cmnm) group at the wobble position (U34) of certain tRNAs, forming tRNA-cmnm(5)s(2)U34.</text>
</comment>
<keyword evidence="15" id="KW-1185">Reference proteome</keyword>
<dbReference type="InterPro" id="IPR044920">
    <property type="entry name" value="MnmG_C_subdom_sf"/>
</dbReference>
<dbReference type="Pfam" id="PF21680">
    <property type="entry name" value="GIDA_C_1st"/>
    <property type="match status" value="1"/>
</dbReference>
<evidence type="ECO:0000256" key="4">
    <source>
        <dbReference type="ARBA" id="ARBA00020461"/>
    </source>
</evidence>
<keyword evidence="5 12" id="KW-0963">Cytoplasm</keyword>
<dbReference type="InterPro" id="IPR047001">
    <property type="entry name" value="MnmG_C_subdom"/>
</dbReference>
<evidence type="ECO:0000256" key="1">
    <source>
        <dbReference type="ARBA" id="ARBA00001974"/>
    </source>
</evidence>
<dbReference type="Gene3D" id="1.10.10.1800">
    <property type="entry name" value="tRNA uridine 5-carboxymethylaminomethyl modification enzyme MnmG/GidA"/>
    <property type="match status" value="1"/>
</dbReference>
<evidence type="ECO:0000313" key="14">
    <source>
        <dbReference type="EMBL" id="NML13925.1"/>
    </source>
</evidence>
<dbReference type="HAMAP" id="MF_00129">
    <property type="entry name" value="MnmG_GidA"/>
    <property type="match status" value="1"/>
</dbReference>
<dbReference type="GO" id="GO:0050660">
    <property type="term" value="F:flavin adenine dinucleotide binding"/>
    <property type="evidence" value="ECO:0007669"/>
    <property type="project" value="UniProtKB-UniRule"/>
</dbReference>
<evidence type="ECO:0000256" key="8">
    <source>
        <dbReference type="ARBA" id="ARBA00022827"/>
    </source>
</evidence>
<keyword evidence="7 12" id="KW-0819">tRNA processing</keyword>
<evidence type="ECO:0000256" key="5">
    <source>
        <dbReference type="ARBA" id="ARBA00022490"/>
    </source>
</evidence>
<dbReference type="FunFam" id="3.50.50.60:FF:000002">
    <property type="entry name" value="tRNA uridine 5-carboxymethylaminomethyl modification enzyme MnmG"/>
    <property type="match status" value="1"/>
</dbReference>
<dbReference type="FunFam" id="3.50.50.60:FF:000010">
    <property type="entry name" value="tRNA uridine 5-carboxymethylaminomethyl modification enzyme MnmG"/>
    <property type="match status" value="1"/>
</dbReference>
<dbReference type="PROSITE" id="PS01281">
    <property type="entry name" value="GIDA_2"/>
    <property type="match status" value="1"/>
</dbReference>
<evidence type="ECO:0000313" key="15">
    <source>
        <dbReference type="Proteomes" id="UP000574067"/>
    </source>
</evidence>
<evidence type="ECO:0000256" key="12">
    <source>
        <dbReference type="HAMAP-Rule" id="MF_00129"/>
    </source>
</evidence>
<keyword evidence="8 12" id="KW-0274">FAD</keyword>
<evidence type="ECO:0000259" key="13">
    <source>
        <dbReference type="SMART" id="SM01228"/>
    </source>
</evidence>
<comment type="subunit">
    <text evidence="10 12">Homodimer. Heterotetramer of two MnmE and two MnmG subunits.</text>
</comment>
<comment type="similarity">
    <text evidence="3 12">Belongs to the MnmG family.</text>
</comment>
<dbReference type="RefSeq" id="WP_169158802.1">
    <property type="nucleotide sequence ID" value="NZ_JABBFW010000001.1"/>
</dbReference>
<comment type="caution">
    <text evidence="12">Lacks conserved residue(s) required for the propagation of feature annotation.</text>
</comment>
<name>A0A848F5F9_9BURK</name>
<dbReference type="FunFam" id="1.10.150.570:FF:000001">
    <property type="entry name" value="tRNA uridine 5-carboxymethylaminomethyl modification enzyme MnmG"/>
    <property type="match status" value="1"/>
</dbReference>
<feature type="binding site" evidence="12">
    <location>
        <begin position="13"/>
        <end position="18"/>
    </location>
    <ligand>
        <name>FAD</name>
        <dbReference type="ChEBI" id="CHEBI:57692"/>
    </ligand>
</feature>
<evidence type="ECO:0000256" key="2">
    <source>
        <dbReference type="ARBA" id="ARBA00003717"/>
    </source>
</evidence>
<dbReference type="SMART" id="SM01228">
    <property type="entry name" value="GIDA_assoc_3"/>
    <property type="match status" value="1"/>
</dbReference>
<dbReference type="PROSITE" id="PS01280">
    <property type="entry name" value="GIDA_1"/>
    <property type="match status" value="1"/>
</dbReference>
<evidence type="ECO:0000256" key="6">
    <source>
        <dbReference type="ARBA" id="ARBA00022630"/>
    </source>
</evidence>
<organism evidence="14 15">
    <name type="scientific">Azohydromonas caseinilytica</name>
    <dbReference type="NCBI Taxonomy" id="2728836"/>
    <lineage>
        <taxon>Bacteria</taxon>
        <taxon>Pseudomonadati</taxon>
        <taxon>Pseudomonadota</taxon>
        <taxon>Betaproteobacteria</taxon>
        <taxon>Burkholderiales</taxon>
        <taxon>Sphaerotilaceae</taxon>
        <taxon>Azohydromonas</taxon>
    </lineage>
</organism>
<dbReference type="InterPro" id="IPR002218">
    <property type="entry name" value="MnmG-rel"/>
</dbReference>
<dbReference type="PANTHER" id="PTHR11806">
    <property type="entry name" value="GLUCOSE INHIBITED DIVISION PROTEIN A"/>
    <property type="match status" value="1"/>
</dbReference>
<dbReference type="NCBIfam" id="TIGR00136">
    <property type="entry name" value="mnmG_gidA"/>
    <property type="match status" value="1"/>
</dbReference>
<sequence length="662" mass="72970">MLHPQEFEVIVVGGGHAGTEAALAAARMGCRTLLLTHNIETLGQMSCNPSIGGIGKGHLVKEVDALGGAMAAATDEAGIQFRILNASKGPAVRATRAQADRILYKAAIRRRLENQPNLWLFQQAVDDLMVEGDRVVGAVTQIGLRFRARTVVLTAGTFLDGKVHVGLHNYSAGRAGDPPAVSLSARLKELKLPQGRLKTGTPPRIDGRSIDFTRLTEQPGDLDPMPVFSFMGHASQHPQQLPCWITHTNARTHEIIRSGFDRSPMFTGVIEGVGPRYCPSIEDKINRFADKDSHQIFLEPEGLTTHEFYPNGISTSLPFDIQLAAVRSMPGLENAHILRPGYAIEYDYFDPRELSAGFETRAIKGLFFAGQINGTTGYEEAAAQGLFAGLNAALQAKGEAPWLPGRDQAYLGVLVDDLIMRGVSEPYRMFTSRAEFRLQLREDNADLRLTEDGRRLGLVDDERWEAFNRKRDAVSRETQRLRQSWVHPRWLAAEQAEALLGKAIEREYPLIDLLRRPGVDWDKVVAADALVKQARASEDASVSRETLRAEWGVELADAVIEQVEIGVKYAGYIDKQQEEVQRAAQYEKLPLPEDLDYAEITALSFEVRQKLAKHRPATLGQASRISGITPAAISLLLVHLRKGSWKDFKMTAAAGVDHDAAA</sequence>
<accession>A0A848F5F9</accession>
<dbReference type="Gene3D" id="3.50.50.60">
    <property type="entry name" value="FAD/NAD(P)-binding domain"/>
    <property type="match status" value="2"/>
</dbReference>
<dbReference type="InterPro" id="IPR004416">
    <property type="entry name" value="MnmG"/>
</dbReference>
<dbReference type="PANTHER" id="PTHR11806:SF0">
    <property type="entry name" value="PROTEIN MTO1 HOMOLOG, MITOCHONDRIAL"/>
    <property type="match status" value="1"/>
</dbReference>
<dbReference type="SUPFAM" id="SSF51905">
    <property type="entry name" value="FAD/NAD(P)-binding domain"/>
    <property type="match status" value="1"/>
</dbReference>
<dbReference type="Gene3D" id="1.10.150.570">
    <property type="entry name" value="GidA associated domain, C-terminal subdomain"/>
    <property type="match status" value="1"/>
</dbReference>
<comment type="subcellular location">
    <subcellularLocation>
        <location evidence="12">Cytoplasm</location>
    </subcellularLocation>
</comment>
<dbReference type="GO" id="GO:0005829">
    <property type="term" value="C:cytosol"/>
    <property type="evidence" value="ECO:0007669"/>
    <property type="project" value="TreeGrafter"/>
</dbReference>
<dbReference type="InterPro" id="IPR036188">
    <property type="entry name" value="FAD/NAD-bd_sf"/>
</dbReference>
<dbReference type="Pfam" id="PF01134">
    <property type="entry name" value="GIDA"/>
    <property type="match status" value="1"/>
</dbReference>
<comment type="cofactor">
    <cofactor evidence="1 12">
        <name>FAD</name>
        <dbReference type="ChEBI" id="CHEBI:57692"/>
    </cofactor>
</comment>
<protein>
    <recommendedName>
        <fullName evidence="4 12">tRNA uridine 5-carboxymethylaminomethyl modification enzyme MnmG</fullName>
    </recommendedName>
    <alternativeName>
        <fullName evidence="11 12">Glucose-inhibited division protein A</fullName>
    </alternativeName>
</protein>
<evidence type="ECO:0000256" key="10">
    <source>
        <dbReference type="ARBA" id="ARBA00025948"/>
    </source>
</evidence>
<feature type="domain" description="tRNA uridine 5-carboxymethylaminomethyl modification enzyme C-terminal subdomain" evidence="13">
    <location>
        <begin position="567"/>
        <end position="638"/>
    </location>
</feature>
<dbReference type="EMBL" id="JABBFW010000001">
    <property type="protein sequence ID" value="NML13925.1"/>
    <property type="molecule type" value="Genomic_DNA"/>
</dbReference>
<dbReference type="InterPro" id="IPR049312">
    <property type="entry name" value="GIDA_C_N"/>
</dbReference>
<proteinExistence type="inferred from homology"/>
<dbReference type="AlphaFoldDB" id="A0A848F5F9"/>
<evidence type="ECO:0000256" key="7">
    <source>
        <dbReference type="ARBA" id="ARBA00022694"/>
    </source>
</evidence>
<feature type="binding site" evidence="12">
    <location>
        <begin position="274"/>
        <end position="288"/>
    </location>
    <ligand>
        <name>NAD(+)</name>
        <dbReference type="ChEBI" id="CHEBI:57540"/>
    </ligand>
</feature>
<reference evidence="14 15" key="1">
    <citation type="submission" date="2020-04" db="EMBL/GenBank/DDBJ databases">
        <title>Azohydromonas sp. isolated from soil.</title>
        <authorList>
            <person name="Dahal R.H."/>
        </authorList>
    </citation>
    <scope>NUCLEOTIDE SEQUENCE [LARGE SCALE GENOMIC DNA]</scope>
    <source>
        <strain evidence="14 15">G-1-1-14</strain>
    </source>
</reference>
<dbReference type="GO" id="GO:0002098">
    <property type="term" value="P:tRNA wobble uridine modification"/>
    <property type="evidence" value="ECO:0007669"/>
    <property type="project" value="InterPro"/>
</dbReference>
<dbReference type="InterPro" id="IPR040131">
    <property type="entry name" value="MnmG_N"/>
</dbReference>
<evidence type="ECO:0000256" key="9">
    <source>
        <dbReference type="ARBA" id="ARBA00023027"/>
    </source>
</evidence>
<dbReference type="Pfam" id="PF13932">
    <property type="entry name" value="SAM_GIDA_C"/>
    <property type="match status" value="1"/>
</dbReference>
<evidence type="ECO:0000256" key="11">
    <source>
        <dbReference type="ARBA" id="ARBA00031800"/>
    </source>
</evidence>
<keyword evidence="9 12" id="KW-0520">NAD</keyword>
<evidence type="ECO:0000256" key="3">
    <source>
        <dbReference type="ARBA" id="ARBA00007653"/>
    </source>
</evidence>
<dbReference type="InterPro" id="IPR026904">
    <property type="entry name" value="MnmG_C"/>
</dbReference>
<dbReference type="GO" id="GO:0030488">
    <property type="term" value="P:tRNA methylation"/>
    <property type="evidence" value="ECO:0007669"/>
    <property type="project" value="TreeGrafter"/>
</dbReference>
<dbReference type="Proteomes" id="UP000574067">
    <property type="component" value="Unassembled WGS sequence"/>
</dbReference>
<dbReference type="InterPro" id="IPR020595">
    <property type="entry name" value="MnmG-rel_CS"/>
</dbReference>
<gene>
    <name evidence="12 14" type="primary">mnmG</name>
    <name evidence="12" type="synonym">gidA</name>
    <name evidence="14" type="ORF">HHL10_02880</name>
</gene>